<dbReference type="GO" id="GO:0003682">
    <property type="term" value="F:chromatin binding"/>
    <property type="evidence" value="ECO:0007669"/>
    <property type="project" value="TreeGrafter"/>
</dbReference>
<evidence type="ECO:0000259" key="2">
    <source>
        <dbReference type="Pfam" id="PF04824"/>
    </source>
</evidence>
<dbReference type="InterPro" id="IPR036390">
    <property type="entry name" value="WH_DNA-bd_sf"/>
</dbReference>
<reference evidence="3 4" key="2">
    <citation type="submission" date="2018-11" db="EMBL/GenBank/DDBJ databases">
        <authorList>
            <consortium name="Pathogen Informatics"/>
        </authorList>
    </citation>
    <scope>NUCLEOTIDE SEQUENCE [LARGE SCALE GENOMIC DNA]</scope>
</reference>
<dbReference type="STRING" id="42155.A0A0R3QWJ3"/>
<dbReference type="GO" id="GO:0007062">
    <property type="term" value="P:sister chromatid cohesion"/>
    <property type="evidence" value="ECO:0007669"/>
    <property type="project" value="InterPro"/>
</dbReference>
<feature type="region of interest" description="Disordered" evidence="1">
    <location>
        <begin position="35"/>
        <end position="72"/>
    </location>
</feature>
<evidence type="ECO:0000313" key="5">
    <source>
        <dbReference type="WBParaSite" id="BTMF_0001210101-mRNA-1"/>
    </source>
</evidence>
<dbReference type="PANTHER" id="PTHR12585">
    <property type="entry name" value="SCC1 / RAD21 FAMILY MEMBER"/>
    <property type="match status" value="1"/>
</dbReference>
<reference evidence="5" key="1">
    <citation type="submission" date="2017-02" db="UniProtKB">
        <authorList>
            <consortium name="WormBaseParasite"/>
        </authorList>
    </citation>
    <scope>IDENTIFICATION</scope>
</reference>
<dbReference type="InterPro" id="IPR023093">
    <property type="entry name" value="ScpA-like_C"/>
</dbReference>
<dbReference type="InterPro" id="IPR006909">
    <property type="entry name" value="Rad21/Rec8_C_eu"/>
</dbReference>
<organism evidence="5">
    <name type="scientific">Brugia timori</name>
    <dbReference type="NCBI Taxonomy" id="42155"/>
    <lineage>
        <taxon>Eukaryota</taxon>
        <taxon>Metazoa</taxon>
        <taxon>Ecdysozoa</taxon>
        <taxon>Nematoda</taxon>
        <taxon>Chromadorea</taxon>
        <taxon>Rhabditida</taxon>
        <taxon>Spirurina</taxon>
        <taxon>Spiruromorpha</taxon>
        <taxon>Filarioidea</taxon>
        <taxon>Onchocercidae</taxon>
        <taxon>Brugia</taxon>
    </lineage>
</organism>
<dbReference type="Proteomes" id="UP000280834">
    <property type="component" value="Unassembled WGS sequence"/>
</dbReference>
<dbReference type="GO" id="GO:0008278">
    <property type="term" value="C:cohesin complex"/>
    <property type="evidence" value="ECO:0007669"/>
    <property type="project" value="InterPro"/>
</dbReference>
<evidence type="ECO:0000313" key="3">
    <source>
        <dbReference type="EMBL" id="VDO34417.1"/>
    </source>
</evidence>
<dbReference type="InterPro" id="IPR039781">
    <property type="entry name" value="Rad21/Rec8-like"/>
</dbReference>
<keyword evidence="4" id="KW-1185">Reference proteome</keyword>
<dbReference type="Pfam" id="PF04824">
    <property type="entry name" value="Rad21_Rec8"/>
    <property type="match status" value="1"/>
</dbReference>
<gene>
    <name evidence="3" type="ORF">BTMF_LOCUS10129</name>
</gene>
<dbReference type="Gene3D" id="1.10.10.580">
    <property type="entry name" value="Structural maintenance of chromosome 1. Chain E"/>
    <property type="match status" value="1"/>
</dbReference>
<dbReference type="PANTHER" id="PTHR12585:SF69">
    <property type="entry name" value="FI11703P"/>
    <property type="match status" value="1"/>
</dbReference>
<feature type="region of interest" description="Disordered" evidence="1">
    <location>
        <begin position="1"/>
        <end position="20"/>
    </location>
</feature>
<dbReference type="AlphaFoldDB" id="A0A0R3QWJ3"/>
<evidence type="ECO:0000313" key="4">
    <source>
        <dbReference type="Proteomes" id="UP000280834"/>
    </source>
</evidence>
<protein>
    <submittedName>
        <fullName evidence="5">Rad21_Rec8 domain-containing protein</fullName>
    </submittedName>
</protein>
<accession>A0A0R3QWJ3</accession>
<sequence>MDDFDDVGITAMSPDENIGQLETIPEVPIAPEEQLISISKDAFTSPEKKKERKSRVERTVDEDETGVDAEDEHRWTKRTQNVLNSISTKIKASSDGKILFTDLLTKGSTRKTAAQKFSMLLVLKKWQAIDVQQAEPYGEIIISAGPNITSAVTS</sequence>
<feature type="domain" description="Rad21/Rec8-like protein C-terminal eukaryotic" evidence="2">
    <location>
        <begin position="96"/>
        <end position="147"/>
    </location>
</feature>
<feature type="compositionally biased region" description="Acidic residues" evidence="1">
    <location>
        <begin position="60"/>
        <end position="70"/>
    </location>
</feature>
<feature type="compositionally biased region" description="Basic and acidic residues" evidence="1">
    <location>
        <begin position="46"/>
        <end position="59"/>
    </location>
</feature>
<evidence type="ECO:0000256" key="1">
    <source>
        <dbReference type="SAM" id="MobiDB-lite"/>
    </source>
</evidence>
<dbReference type="EMBL" id="UZAG01017377">
    <property type="protein sequence ID" value="VDO34417.1"/>
    <property type="molecule type" value="Genomic_DNA"/>
</dbReference>
<dbReference type="GO" id="GO:1990414">
    <property type="term" value="P:replication-born double-strand break repair via sister chromatid exchange"/>
    <property type="evidence" value="ECO:0007669"/>
    <property type="project" value="TreeGrafter"/>
</dbReference>
<dbReference type="WBParaSite" id="BTMF_0001210101-mRNA-1">
    <property type="protein sequence ID" value="BTMF_0001210101-mRNA-1"/>
    <property type="gene ID" value="BTMF_0001210101"/>
</dbReference>
<proteinExistence type="predicted"/>
<name>A0A0R3QWJ3_9BILA</name>
<dbReference type="SUPFAM" id="SSF46785">
    <property type="entry name" value="Winged helix' DNA-binding domain"/>
    <property type="match status" value="1"/>
</dbReference>